<gene>
    <name evidence="3" type="ORF">Atai01_73000</name>
</gene>
<dbReference type="PANTHER" id="PTHR43798:SF31">
    <property type="entry name" value="AB HYDROLASE SUPERFAMILY PROTEIN YCLE"/>
    <property type="match status" value="1"/>
</dbReference>
<accession>A0A9W6R7S0</accession>
<proteinExistence type="predicted"/>
<dbReference type="Pfam" id="PF00561">
    <property type="entry name" value="Abhydrolase_1"/>
    <property type="match status" value="1"/>
</dbReference>
<dbReference type="InterPro" id="IPR000073">
    <property type="entry name" value="AB_hydrolase_1"/>
</dbReference>
<evidence type="ECO:0000256" key="1">
    <source>
        <dbReference type="ARBA" id="ARBA00022801"/>
    </source>
</evidence>
<protein>
    <submittedName>
        <fullName evidence="3">Arylesterase</fullName>
    </submittedName>
</protein>
<dbReference type="EMBL" id="BSTI01000025">
    <property type="protein sequence ID" value="GLY70681.1"/>
    <property type="molecule type" value="Genomic_DNA"/>
</dbReference>
<dbReference type="AlphaFoldDB" id="A0A9W6R7S0"/>
<evidence type="ECO:0000313" key="4">
    <source>
        <dbReference type="Proteomes" id="UP001165136"/>
    </source>
</evidence>
<dbReference type="RefSeq" id="WP_285489887.1">
    <property type="nucleotide sequence ID" value="NZ_BSTI01000025.1"/>
</dbReference>
<dbReference type="Proteomes" id="UP001165136">
    <property type="component" value="Unassembled WGS sequence"/>
</dbReference>
<keyword evidence="4" id="KW-1185">Reference proteome</keyword>
<evidence type="ECO:0000259" key="2">
    <source>
        <dbReference type="Pfam" id="PF00561"/>
    </source>
</evidence>
<keyword evidence="1" id="KW-0378">Hydrolase</keyword>
<dbReference type="Gene3D" id="3.40.50.1820">
    <property type="entry name" value="alpha/beta hydrolase"/>
    <property type="match status" value="1"/>
</dbReference>
<dbReference type="GO" id="GO:0016020">
    <property type="term" value="C:membrane"/>
    <property type="evidence" value="ECO:0007669"/>
    <property type="project" value="TreeGrafter"/>
</dbReference>
<feature type="domain" description="AB hydrolase-1" evidence="2">
    <location>
        <begin position="22"/>
        <end position="258"/>
    </location>
</feature>
<organism evidence="3 4">
    <name type="scientific">Amycolatopsis taiwanensis</name>
    <dbReference type="NCBI Taxonomy" id="342230"/>
    <lineage>
        <taxon>Bacteria</taxon>
        <taxon>Bacillati</taxon>
        <taxon>Actinomycetota</taxon>
        <taxon>Actinomycetes</taxon>
        <taxon>Pseudonocardiales</taxon>
        <taxon>Pseudonocardiaceae</taxon>
        <taxon>Amycolatopsis</taxon>
    </lineage>
</organism>
<dbReference type="InterPro" id="IPR029058">
    <property type="entry name" value="AB_hydrolase_fold"/>
</dbReference>
<dbReference type="PANTHER" id="PTHR43798">
    <property type="entry name" value="MONOACYLGLYCEROL LIPASE"/>
    <property type="match status" value="1"/>
</dbReference>
<dbReference type="SUPFAM" id="SSF53474">
    <property type="entry name" value="alpha/beta-Hydrolases"/>
    <property type="match status" value="1"/>
</dbReference>
<reference evidence="3" key="1">
    <citation type="submission" date="2023-03" db="EMBL/GenBank/DDBJ databases">
        <title>Amycolatopsis taiwanensis NBRC 103393.</title>
        <authorList>
            <person name="Ichikawa N."/>
            <person name="Sato H."/>
            <person name="Tonouchi N."/>
        </authorList>
    </citation>
    <scope>NUCLEOTIDE SEQUENCE</scope>
    <source>
        <strain evidence="3">NBRC 103393</strain>
    </source>
</reference>
<dbReference type="InterPro" id="IPR050266">
    <property type="entry name" value="AB_hydrolase_sf"/>
</dbReference>
<name>A0A9W6R7S0_9PSEU</name>
<dbReference type="PRINTS" id="PR00111">
    <property type="entry name" value="ABHYDROLASE"/>
</dbReference>
<comment type="caution">
    <text evidence="3">The sequence shown here is derived from an EMBL/GenBank/DDBJ whole genome shotgun (WGS) entry which is preliminary data.</text>
</comment>
<dbReference type="GO" id="GO:0016787">
    <property type="term" value="F:hydrolase activity"/>
    <property type="evidence" value="ECO:0007669"/>
    <property type="project" value="UniProtKB-KW"/>
</dbReference>
<evidence type="ECO:0000313" key="3">
    <source>
        <dbReference type="EMBL" id="GLY70681.1"/>
    </source>
</evidence>
<sequence length="281" mass="31306">MPFFQVSDGTRLSYEDYGAGAPVVFVSSWALHADMWEYQVPFFLEHGFRCVLLDRRGHGRSDRPSSGYDVNTRSDDLAALIEHLNLWDITLVAHSAGGGEAARYLSRHGEERVSRVAFLASTVPFLKRTEDNPEGLPEAGLEATLAQFRKDRPKWFADRAQGYFATHLGNDVSPALVENEVRRCLSAAPFAAAEVFRSTFHEDFRPDLRQVTVPALIVHGVADQSALIDVTGRRTRKLIPHAVYREYPTAGHGLYVTHAEQLNADILAFVNSYDGSDVDES</sequence>